<dbReference type="InterPro" id="IPR042099">
    <property type="entry name" value="ANL_N_sf"/>
</dbReference>
<sequence length="601" mass="64414">MATQGTDTPTEITVPEHGVAELLRRATQRHGDRVALDFLGRSTTYAELAEQVRRAAGLLAAAGVGPGDRVALVLPNCPQHVVAFYAVLRLGAVVAEHNPLAPAAELREQLEGHGARVVIAWEKVVGNVVGGGRAVFAVDLTAALPLRSRLLLRLPVAAARAQRETMRGPVPAGVRSWDRDLRGATPLAANHPAPGAADLAVLLHTGGTTGTPKAVALTHRNVLANAEQGRAWVAGLREGEETIYGVLPYFHAFGLTLCLTFAVDMGATQVVLPRFDVDMVLSAMRRHPATFFPGVPPMFDRLATAARERGTDMSSVRYSISGAMALDGDVARRWEEVTGGLIIEGYGMTECSPVILGNPFNETRRPGALGVPFPSTEVRLVDPEEPTRDVPDGEVGELIVRGPQVFAGYYGKPDETAEVMLEGGWLRTGDLVRRDPDGFYVLADRRKELIITGGFNVYPSQVEDAVRSMPGVIDVAVVGLPDSSRGESVVAALVLEPGASVDLEAVRHWTRERLSAYAMPRSIAVLEELPRSQLGKVLRRSVRDRLLEVGVHVREMGEHVREGHLADHLPGPLRGRDTGAEPGEKPGEKPGERPGGDPAAD</sequence>
<dbReference type="Pfam" id="PF13193">
    <property type="entry name" value="AMP-binding_C"/>
    <property type="match status" value="1"/>
</dbReference>
<evidence type="ECO:0000259" key="2">
    <source>
        <dbReference type="Pfam" id="PF00501"/>
    </source>
</evidence>
<dbReference type="SUPFAM" id="SSF56801">
    <property type="entry name" value="Acetyl-CoA synthetase-like"/>
    <property type="match status" value="1"/>
</dbReference>
<evidence type="ECO:0000259" key="3">
    <source>
        <dbReference type="Pfam" id="PF13193"/>
    </source>
</evidence>
<feature type="domain" description="AMP-dependent synthetase/ligase" evidence="2">
    <location>
        <begin position="24"/>
        <end position="410"/>
    </location>
</feature>
<name>A0A3N4Z6D4_9MICO</name>
<dbReference type="Pfam" id="PF00501">
    <property type="entry name" value="AMP-binding"/>
    <property type="match status" value="1"/>
</dbReference>
<protein>
    <submittedName>
        <fullName evidence="4">Long-chain acyl-CoA synthetase</fullName>
    </submittedName>
</protein>
<feature type="region of interest" description="Disordered" evidence="1">
    <location>
        <begin position="560"/>
        <end position="601"/>
    </location>
</feature>
<reference evidence="4 5" key="1">
    <citation type="submission" date="2018-11" db="EMBL/GenBank/DDBJ databases">
        <title>Sequencing the genomes of 1000 actinobacteria strains.</title>
        <authorList>
            <person name="Klenk H.-P."/>
        </authorList>
    </citation>
    <scope>NUCLEOTIDE SEQUENCE [LARGE SCALE GENOMIC DNA]</scope>
    <source>
        <strain evidence="4 5">DSM 14418</strain>
    </source>
</reference>
<dbReference type="GO" id="GO:0016877">
    <property type="term" value="F:ligase activity, forming carbon-sulfur bonds"/>
    <property type="evidence" value="ECO:0007669"/>
    <property type="project" value="UniProtKB-ARBA"/>
</dbReference>
<evidence type="ECO:0000313" key="4">
    <source>
        <dbReference type="EMBL" id="RPF27903.1"/>
    </source>
</evidence>
<feature type="compositionally biased region" description="Basic and acidic residues" evidence="1">
    <location>
        <begin position="574"/>
        <end position="595"/>
    </location>
</feature>
<gene>
    <name evidence="4" type="ORF">EDD32_2406</name>
</gene>
<dbReference type="InterPro" id="IPR025110">
    <property type="entry name" value="AMP-bd_C"/>
</dbReference>
<dbReference type="Proteomes" id="UP000280726">
    <property type="component" value="Unassembled WGS sequence"/>
</dbReference>
<dbReference type="PANTHER" id="PTHR43767:SF12">
    <property type="entry name" value="AMP-DEPENDENT SYNTHETASE AND LIGASE"/>
    <property type="match status" value="1"/>
</dbReference>
<accession>A0A3N4Z6D4</accession>
<dbReference type="Gene3D" id="3.30.300.30">
    <property type="match status" value="1"/>
</dbReference>
<proteinExistence type="predicted"/>
<dbReference type="CDD" id="cd05936">
    <property type="entry name" value="FC-FACS_FadD_like"/>
    <property type="match status" value="1"/>
</dbReference>
<feature type="domain" description="AMP-binding enzyme C-terminal" evidence="3">
    <location>
        <begin position="461"/>
        <end position="536"/>
    </location>
</feature>
<dbReference type="InterPro" id="IPR050237">
    <property type="entry name" value="ATP-dep_AMP-bd_enzyme"/>
</dbReference>
<dbReference type="PROSITE" id="PS00455">
    <property type="entry name" value="AMP_BINDING"/>
    <property type="match status" value="1"/>
</dbReference>
<dbReference type="InterPro" id="IPR020845">
    <property type="entry name" value="AMP-binding_CS"/>
</dbReference>
<organism evidence="4 5">
    <name type="scientific">Georgenia muralis</name>
    <dbReference type="NCBI Taxonomy" id="154117"/>
    <lineage>
        <taxon>Bacteria</taxon>
        <taxon>Bacillati</taxon>
        <taxon>Actinomycetota</taxon>
        <taxon>Actinomycetes</taxon>
        <taxon>Micrococcales</taxon>
        <taxon>Bogoriellaceae</taxon>
        <taxon>Georgenia</taxon>
    </lineage>
</organism>
<dbReference type="EMBL" id="RKRA01000001">
    <property type="protein sequence ID" value="RPF27903.1"/>
    <property type="molecule type" value="Genomic_DNA"/>
</dbReference>
<dbReference type="InterPro" id="IPR000873">
    <property type="entry name" value="AMP-dep_synth/lig_dom"/>
</dbReference>
<dbReference type="OrthoDB" id="9803968at2"/>
<comment type="caution">
    <text evidence="4">The sequence shown here is derived from an EMBL/GenBank/DDBJ whole genome shotgun (WGS) entry which is preliminary data.</text>
</comment>
<keyword evidence="5" id="KW-1185">Reference proteome</keyword>
<dbReference type="Gene3D" id="3.40.50.12780">
    <property type="entry name" value="N-terminal domain of ligase-like"/>
    <property type="match status" value="1"/>
</dbReference>
<dbReference type="AlphaFoldDB" id="A0A3N4Z6D4"/>
<evidence type="ECO:0000313" key="5">
    <source>
        <dbReference type="Proteomes" id="UP000280726"/>
    </source>
</evidence>
<evidence type="ECO:0000256" key="1">
    <source>
        <dbReference type="SAM" id="MobiDB-lite"/>
    </source>
</evidence>
<dbReference type="RefSeq" id="WP_123917779.1">
    <property type="nucleotide sequence ID" value="NZ_RKRA01000001.1"/>
</dbReference>
<dbReference type="PANTHER" id="PTHR43767">
    <property type="entry name" value="LONG-CHAIN-FATTY-ACID--COA LIGASE"/>
    <property type="match status" value="1"/>
</dbReference>
<dbReference type="InterPro" id="IPR045851">
    <property type="entry name" value="AMP-bd_C_sf"/>
</dbReference>